<evidence type="ECO:0000313" key="2">
    <source>
        <dbReference type="EMBL" id="GAA1993247.1"/>
    </source>
</evidence>
<sequence>MNSFAQHAADPTREPARYGRKFPGLEPLDYAPDLLLYAGERGNICDGSTMPNPGGAGDDAVEAAGWPVLPQA</sequence>
<evidence type="ECO:0000313" key="3">
    <source>
        <dbReference type="Proteomes" id="UP001499854"/>
    </source>
</evidence>
<dbReference type="RefSeq" id="WP_344661138.1">
    <property type="nucleotide sequence ID" value="NZ_BAAAQM010000049.1"/>
</dbReference>
<accession>A0ABN2SVR2</accession>
<comment type="caution">
    <text evidence="2">The sequence shown here is derived from an EMBL/GenBank/DDBJ whole genome shotgun (WGS) entry which is preliminary data.</text>
</comment>
<proteinExistence type="predicted"/>
<gene>
    <name evidence="2" type="ORF">GCM10009838_66570</name>
</gene>
<name>A0ABN2SVR2_9ACTN</name>
<organism evidence="2 3">
    <name type="scientific">Catenulispora subtropica</name>
    <dbReference type="NCBI Taxonomy" id="450798"/>
    <lineage>
        <taxon>Bacteria</taxon>
        <taxon>Bacillati</taxon>
        <taxon>Actinomycetota</taxon>
        <taxon>Actinomycetes</taxon>
        <taxon>Catenulisporales</taxon>
        <taxon>Catenulisporaceae</taxon>
        <taxon>Catenulispora</taxon>
    </lineage>
</organism>
<feature type="region of interest" description="Disordered" evidence="1">
    <location>
        <begin position="1"/>
        <end position="20"/>
    </location>
</feature>
<dbReference type="Proteomes" id="UP001499854">
    <property type="component" value="Unassembled WGS sequence"/>
</dbReference>
<keyword evidence="3" id="KW-1185">Reference proteome</keyword>
<evidence type="ECO:0000256" key="1">
    <source>
        <dbReference type="SAM" id="MobiDB-lite"/>
    </source>
</evidence>
<protein>
    <submittedName>
        <fullName evidence="2">Uncharacterized protein</fullName>
    </submittedName>
</protein>
<reference evidence="2 3" key="1">
    <citation type="journal article" date="2019" name="Int. J. Syst. Evol. Microbiol.">
        <title>The Global Catalogue of Microorganisms (GCM) 10K type strain sequencing project: providing services to taxonomists for standard genome sequencing and annotation.</title>
        <authorList>
            <consortium name="The Broad Institute Genomics Platform"/>
            <consortium name="The Broad Institute Genome Sequencing Center for Infectious Disease"/>
            <person name="Wu L."/>
            <person name="Ma J."/>
        </authorList>
    </citation>
    <scope>NUCLEOTIDE SEQUENCE [LARGE SCALE GENOMIC DNA]</scope>
    <source>
        <strain evidence="2 3">JCM 16013</strain>
    </source>
</reference>
<dbReference type="EMBL" id="BAAAQM010000049">
    <property type="protein sequence ID" value="GAA1993247.1"/>
    <property type="molecule type" value="Genomic_DNA"/>
</dbReference>